<gene>
    <name evidence="3" type="ORF">G1H11_19375</name>
</gene>
<name>A0A6N9YR17_9ACTN</name>
<organism evidence="3 4">
    <name type="scientific">Phytoactinopolyspora alkaliphila</name>
    <dbReference type="NCBI Taxonomy" id="1783498"/>
    <lineage>
        <taxon>Bacteria</taxon>
        <taxon>Bacillati</taxon>
        <taxon>Actinomycetota</taxon>
        <taxon>Actinomycetes</taxon>
        <taxon>Jiangellales</taxon>
        <taxon>Jiangellaceae</taxon>
        <taxon>Phytoactinopolyspora</taxon>
    </lineage>
</organism>
<dbReference type="AlphaFoldDB" id="A0A6N9YR17"/>
<evidence type="ECO:0000313" key="3">
    <source>
        <dbReference type="EMBL" id="NED97463.1"/>
    </source>
</evidence>
<keyword evidence="4" id="KW-1185">Reference proteome</keyword>
<comment type="caution">
    <text evidence="3">The sequence shown here is derived from an EMBL/GenBank/DDBJ whole genome shotgun (WGS) entry which is preliminary data.</text>
</comment>
<sequence length="156" mass="17590">MSKTEIIVEPGRQDIVIKRVFDAPRDVVFRAVTDPDLIPQWWGPKDLTTEVDHADIRPGGSWRFLNRDADGNEYGFRGIYHDVVAPERSIQTFEFEGMPGHVALETLTLEEVDGKTHYTAVSVFQSVEDRDGMAQSMEPGASKSLDRLSELLQTLQ</sequence>
<feature type="domain" description="Activator of Hsp90 ATPase homologue 1/2-like C-terminal" evidence="2">
    <location>
        <begin position="22"/>
        <end position="152"/>
    </location>
</feature>
<evidence type="ECO:0000256" key="1">
    <source>
        <dbReference type="ARBA" id="ARBA00006817"/>
    </source>
</evidence>
<dbReference type="Gene3D" id="3.30.530.20">
    <property type="match status" value="1"/>
</dbReference>
<protein>
    <submittedName>
        <fullName evidence="3">SRPBCC family protein</fullName>
    </submittedName>
</protein>
<reference evidence="3 4" key="1">
    <citation type="submission" date="2020-02" db="EMBL/GenBank/DDBJ databases">
        <authorList>
            <person name="Li X.-J."/>
            <person name="Feng X.-M."/>
        </authorList>
    </citation>
    <scope>NUCLEOTIDE SEQUENCE [LARGE SCALE GENOMIC DNA]</scope>
    <source>
        <strain evidence="3 4">CGMCC 4.7225</strain>
    </source>
</reference>
<dbReference type="Pfam" id="PF08327">
    <property type="entry name" value="AHSA1"/>
    <property type="match status" value="1"/>
</dbReference>
<comment type="similarity">
    <text evidence="1">Belongs to the AHA1 family.</text>
</comment>
<dbReference type="InterPro" id="IPR023393">
    <property type="entry name" value="START-like_dom_sf"/>
</dbReference>
<dbReference type="RefSeq" id="WP_163820240.1">
    <property type="nucleotide sequence ID" value="NZ_JAAGOB010000011.1"/>
</dbReference>
<dbReference type="InterPro" id="IPR013538">
    <property type="entry name" value="ASHA1/2-like_C"/>
</dbReference>
<dbReference type="CDD" id="cd07826">
    <property type="entry name" value="SRPBCC_CalC_Aha1-like_9"/>
    <property type="match status" value="1"/>
</dbReference>
<proteinExistence type="inferred from homology"/>
<dbReference type="EMBL" id="JAAGOB010000011">
    <property type="protein sequence ID" value="NED97463.1"/>
    <property type="molecule type" value="Genomic_DNA"/>
</dbReference>
<evidence type="ECO:0000259" key="2">
    <source>
        <dbReference type="Pfam" id="PF08327"/>
    </source>
</evidence>
<accession>A0A6N9YR17</accession>
<evidence type="ECO:0000313" key="4">
    <source>
        <dbReference type="Proteomes" id="UP000469185"/>
    </source>
</evidence>
<dbReference type="SUPFAM" id="SSF55961">
    <property type="entry name" value="Bet v1-like"/>
    <property type="match status" value="1"/>
</dbReference>
<dbReference type="Proteomes" id="UP000469185">
    <property type="component" value="Unassembled WGS sequence"/>
</dbReference>